<dbReference type="SUPFAM" id="SSF143430">
    <property type="entry name" value="TTP0101/SSO1404-like"/>
    <property type="match status" value="1"/>
</dbReference>
<keyword evidence="8 9" id="KW-0051">Antiviral defense</keyword>
<dbReference type="GO" id="GO:0046872">
    <property type="term" value="F:metal ion binding"/>
    <property type="evidence" value="ECO:0007669"/>
    <property type="project" value="UniProtKB-UniRule"/>
</dbReference>
<keyword evidence="3 9" id="KW-0540">Nuclease</keyword>
<evidence type="ECO:0000313" key="11">
    <source>
        <dbReference type="Proteomes" id="UP000307507"/>
    </source>
</evidence>
<comment type="cofactor">
    <cofactor evidence="1 9">
        <name>Mg(2+)</name>
        <dbReference type="ChEBI" id="CHEBI:18420"/>
    </cofactor>
</comment>
<gene>
    <name evidence="9 10" type="primary">cas2</name>
    <name evidence="10" type="ORF">E6C50_03155</name>
</gene>
<evidence type="ECO:0000256" key="5">
    <source>
        <dbReference type="ARBA" id="ARBA00022759"/>
    </source>
</evidence>
<proteinExistence type="inferred from homology"/>
<comment type="caution">
    <text evidence="10">The sequence shown here is derived from an EMBL/GenBank/DDBJ whole genome shotgun (WGS) entry which is preliminary data.</text>
</comment>
<dbReference type="EC" id="3.1.-.-" evidence="9"/>
<keyword evidence="7 9" id="KW-0460">Magnesium</keyword>
<feature type="binding site" evidence="9">
    <location>
        <position position="19"/>
    </location>
    <ligand>
        <name>Mg(2+)</name>
        <dbReference type="ChEBI" id="CHEBI:18420"/>
        <note>catalytic</note>
    </ligand>
</feature>
<evidence type="ECO:0000256" key="3">
    <source>
        <dbReference type="ARBA" id="ARBA00022722"/>
    </source>
</evidence>
<dbReference type="HAMAP" id="MF_01471">
    <property type="entry name" value="Cas2"/>
    <property type="match status" value="1"/>
</dbReference>
<dbReference type="Gene3D" id="3.30.70.240">
    <property type="match status" value="1"/>
</dbReference>
<dbReference type="GO" id="GO:0004521">
    <property type="term" value="F:RNA endonuclease activity"/>
    <property type="evidence" value="ECO:0007669"/>
    <property type="project" value="InterPro"/>
</dbReference>
<dbReference type="GO" id="GO:0016787">
    <property type="term" value="F:hydrolase activity"/>
    <property type="evidence" value="ECO:0007669"/>
    <property type="project" value="UniProtKB-KW"/>
</dbReference>
<keyword evidence="6 9" id="KW-0378">Hydrolase</keyword>
<comment type="function">
    <text evidence="9">CRISPR (clustered regularly interspaced short palindromic repeat), is an adaptive immune system that provides protection against mobile genetic elements (viruses, transposable elements and conjugative plasmids). CRISPR clusters contain sequences complementary to antecedent mobile elements and target invading nucleic acids. CRISPR clusters are transcribed and processed into CRISPR RNA (crRNA). Functions as a ssRNA-specific endoribonuclease. Involved in the integration of spacer DNA into the CRISPR cassette.</text>
</comment>
<keyword evidence="4 9" id="KW-0479">Metal-binding</keyword>
<comment type="subunit">
    <text evidence="9">Homodimer, forms a heterotetramer with a Cas1 homodimer.</text>
</comment>
<dbReference type="GO" id="GO:0051607">
    <property type="term" value="P:defense response to virus"/>
    <property type="evidence" value="ECO:0007669"/>
    <property type="project" value="UniProtKB-UniRule"/>
</dbReference>
<keyword evidence="5 9" id="KW-0255">Endonuclease</keyword>
<comment type="similarity">
    <text evidence="2 9">Belongs to the CRISPR-associated endoribonuclease Cas2 protein family.</text>
</comment>
<reference evidence="10 11" key="1">
    <citation type="submission" date="2019-04" db="EMBL/GenBank/DDBJ databases">
        <title>Flavobacterium sp. nov. isolated from construction timber.</title>
        <authorList>
            <person name="Lin S.-Y."/>
            <person name="Chang C.-T."/>
            <person name="Young C.-C."/>
        </authorList>
    </citation>
    <scope>NUCLEOTIDE SEQUENCE [LARGE SCALE GENOMIC DNA]</scope>
    <source>
        <strain evidence="10 11">CC-CTC003</strain>
    </source>
</reference>
<dbReference type="GO" id="GO:0043571">
    <property type="term" value="P:maintenance of CRISPR repeat elements"/>
    <property type="evidence" value="ECO:0007669"/>
    <property type="project" value="UniProtKB-UniRule"/>
</dbReference>
<dbReference type="RefSeq" id="WP_136401737.1">
    <property type="nucleotide sequence ID" value="NZ_SSNZ01000001.1"/>
</dbReference>
<keyword evidence="11" id="KW-1185">Reference proteome</keyword>
<protein>
    <recommendedName>
        <fullName evidence="9">CRISPR-associated endoribonuclease Cas2</fullName>
        <ecNumber evidence="9">3.1.-.-</ecNumber>
    </recommendedName>
</protein>
<dbReference type="AlphaFoldDB" id="A0A4S4A421"/>
<evidence type="ECO:0000256" key="7">
    <source>
        <dbReference type="ARBA" id="ARBA00022842"/>
    </source>
</evidence>
<organism evidence="10 11">
    <name type="scientific">Flavobacterium supellecticarium</name>
    <dbReference type="NCBI Taxonomy" id="2565924"/>
    <lineage>
        <taxon>Bacteria</taxon>
        <taxon>Pseudomonadati</taxon>
        <taxon>Bacteroidota</taxon>
        <taxon>Flavobacteriia</taxon>
        <taxon>Flavobacteriales</taxon>
        <taxon>Flavobacteriaceae</taxon>
        <taxon>Flavobacterium</taxon>
    </lineage>
</organism>
<evidence type="ECO:0000256" key="6">
    <source>
        <dbReference type="ARBA" id="ARBA00022801"/>
    </source>
</evidence>
<dbReference type="NCBIfam" id="TIGR01573">
    <property type="entry name" value="cas2"/>
    <property type="match status" value="1"/>
</dbReference>
<dbReference type="EMBL" id="SSNZ01000001">
    <property type="protein sequence ID" value="THF53214.1"/>
    <property type="molecule type" value="Genomic_DNA"/>
</dbReference>
<evidence type="ECO:0000256" key="9">
    <source>
        <dbReference type="HAMAP-Rule" id="MF_01471"/>
    </source>
</evidence>
<accession>A0A4S4A421</accession>
<dbReference type="Pfam" id="PF09827">
    <property type="entry name" value="CRISPR_Cas2"/>
    <property type="match status" value="1"/>
</dbReference>
<name>A0A4S4A421_9FLAO</name>
<evidence type="ECO:0000256" key="1">
    <source>
        <dbReference type="ARBA" id="ARBA00001946"/>
    </source>
</evidence>
<sequence>MSFSRFNAYRIMWIMVFFDLPTETKKQRSVATKFRKALLDDGFNMFQFSIYLRHCPSKENAEVHIKRIKKSLPNEGKVGILSITDKQFEQMELFFAKKEARLPTIPQQLELF</sequence>
<evidence type="ECO:0000256" key="8">
    <source>
        <dbReference type="ARBA" id="ARBA00023118"/>
    </source>
</evidence>
<evidence type="ECO:0000256" key="2">
    <source>
        <dbReference type="ARBA" id="ARBA00009959"/>
    </source>
</evidence>
<evidence type="ECO:0000256" key="4">
    <source>
        <dbReference type="ARBA" id="ARBA00022723"/>
    </source>
</evidence>
<dbReference type="InterPro" id="IPR019199">
    <property type="entry name" value="Virulence_VapD/CRISPR_Cas2"/>
</dbReference>
<dbReference type="OrthoDB" id="9791737at2"/>
<evidence type="ECO:0000313" key="10">
    <source>
        <dbReference type="EMBL" id="THF53214.1"/>
    </source>
</evidence>
<dbReference type="InterPro" id="IPR021127">
    <property type="entry name" value="CRISPR_associated_Cas2"/>
</dbReference>
<dbReference type="Proteomes" id="UP000307507">
    <property type="component" value="Unassembled WGS sequence"/>
</dbReference>